<name>A0A0R1E2P5_DROYA</name>
<reference evidence="1 2" key="1">
    <citation type="journal article" date="2007" name="Nature">
        <title>Evolution of genes and genomes on the Drosophila phylogeny.</title>
        <authorList>
            <consortium name="Drosophila 12 Genomes Consortium"/>
            <person name="Clark A.G."/>
            <person name="Eisen M.B."/>
            <person name="Smith D.R."/>
            <person name="Bergman C.M."/>
            <person name="Oliver B."/>
            <person name="Markow T.A."/>
            <person name="Kaufman T.C."/>
            <person name="Kellis M."/>
            <person name="Gelbart W."/>
            <person name="Iyer V.N."/>
            <person name="Pollard D.A."/>
            <person name="Sackton T.B."/>
            <person name="Larracuente A.M."/>
            <person name="Singh N.D."/>
            <person name="Abad J.P."/>
            <person name="Abt D.N."/>
            <person name="Adryan B."/>
            <person name="Aguade M."/>
            <person name="Akashi H."/>
            <person name="Anderson W.W."/>
            <person name="Aquadro C.F."/>
            <person name="Ardell D.H."/>
            <person name="Arguello R."/>
            <person name="Artieri C.G."/>
            <person name="Barbash D.A."/>
            <person name="Barker D."/>
            <person name="Barsanti P."/>
            <person name="Batterham P."/>
            <person name="Batzoglou S."/>
            <person name="Begun D."/>
            <person name="Bhutkar A."/>
            <person name="Blanco E."/>
            <person name="Bosak S.A."/>
            <person name="Bradley R.K."/>
            <person name="Brand A.D."/>
            <person name="Brent M.R."/>
            <person name="Brooks A.N."/>
            <person name="Brown R.H."/>
            <person name="Butlin R.K."/>
            <person name="Caggese C."/>
            <person name="Calvi B.R."/>
            <person name="Bernardo de Carvalho A."/>
            <person name="Caspi A."/>
            <person name="Castrezana S."/>
            <person name="Celniker S.E."/>
            <person name="Chang J.L."/>
            <person name="Chapple C."/>
            <person name="Chatterji S."/>
            <person name="Chinwalla A."/>
            <person name="Civetta A."/>
            <person name="Clifton S.W."/>
            <person name="Comeron J.M."/>
            <person name="Costello J.C."/>
            <person name="Coyne J.A."/>
            <person name="Daub J."/>
            <person name="David R.G."/>
            <person name="Delcher A.L."/>
            <person name="Delehaunty K."/>
            <person name="Do C.B."/>
            <person name="Ebling H."/>
            <person name="Edwards K."/>
            <person name="Eickbush T."/>
            <person name="Evans J.D."/>
            <person name="Filipski A."/>
            <person name="Findeiss S."/>
            <person name="Freyhult E."/>
            <person name="Fulton L."/>
            <person name="Fulton R."/>
            <person name="Garcia A.C."/>
            <person name="Gardiner A."/>
            <person name="Garfield D.A."/>
            <person name="Garvin B.E."/>
            <person name="Gibson G."/>
            <person name="Gilbert D."/>
            <person name="Gnerre S."/>
            <person name="Godfrey J."/>
            <person name="Good R."/>
            <person name="Gotea V."/>
            <person name="Gravely B."/>
            <person name="Greenberg A.J."/>
            <person name="Griffiths-Jones S."/>
            <person name="Gross S."/>
            <person name="Guigo R."/>
            <person name="Gustafson E.A."/>
            <person name="Haerty W."/>
            <person name="Hahn M.W."/>
            <person name="Halligan D.L."/>
            <person name="Halpern A.L."/>
            <person name="Halter G.M."/>
            <person name="Han M.V."/>
            <person name="Heger A."/>
            <person name="Hillier L."/>
            <person name="Hinrichs A.S."/>
            <person name="Holmes I."/>
            <person name="Hoskins R.A."/>
            <person name="Hubisz M.J."/>
            <person name="Hultmark D."/>
            <person name="Huntley M.A."/>
            <person name="Jaffe D.B."/>
            <person name="Jagadeeshan S."/>
            <person name="Jeck W.R."/>
            <person name="Johnson J."/>
            <person name="Jones C.D."/>
            <person name="Jordan W.C."/>
            <person name="Karpen G.H."/>
            <person name="Kataoka E."/>
            <person name="Keightley P.D."/>
            <person name="Kheradpour P."/>
            <person name="Kirkness E.F."/>
            <person name="Koerich L.B."/>
            <person name="Kristiansen K."/>
            <person name="Kudrna D."/>
            <person name="Kulathinal R.J."/>
            <person name="Kumar S."/>
            <person name="Kwok R."/>
            <person name="Lander E."/>
            <person name="Langley C.H."/>
            <person name="Lapoint R."/>
            <person name="Lazzaro B.P."/>
            <person name="Lee S.J."/>
            <person name="Levesque L."/>
            <person name="Li R."/>
            <person name="Lin C.F."/>
            <person name="Lin M.F."/>
            <person name="Lindblad-Toh K."/>
            <person name="Llopart A."/>
            <person name="Long M."/>
            <person name="Low L."/>
            <person name="Lozovsky E."/>
            <person name="Lu J."/>
            <person name="Luo M."/>
            <person name="Machado C.A."/>
            <person name="Makalowski W."/>
            <person name="Marzo M."/>
            <person name="Matsuda M."/>
            <person name="Matzkin L."/>
            <person name="McAllister B."/>
            <person name="McBride C.S."/>
            <person name="McKernan B."/>
            <person name="McKernan K."/>
            <person name="Mendez-Lago M."/>
            <person name="Minx P."/>
            <person name="Mollenhauer M.U."/>
            <person name="Montooth K."/>
            <person name="Mount S.M."/>
            <person name="Mu X."/>
            <person name="Myers E."/>
            <person name="Negre B."/>
            <person name="Newfeld S."/>
            <person name="Nielsen R."/>
            <person name="Noor M.A."/>
            <person name="O'Grady P."/>
            <person name="Pachter L."/>
            <person name="Papaceit M."/>
            <person name="Parisi M.J."/>
            <person name="Parisi M."/>
            <person name="Parts L."/>
            <person name="Pedersen J.S."/>
            <person name="Pesole G."/>
            <person name="Phillippy A.M."/>
            <person name="Ponting C.P."/>
            <person name="Pop M."/>
            <person name="Porcelli D."/>
            <person name="Powell J.R."/>
            <person name="Prohaska S."/>
            <person name="Pruitt K."/>
            <person name="Puig M."/>
            <person name="Quesneville H."/>
            <person name="Ram K.R."/>
            <person name="Rand D."/>
            <person name="Rasmussen M.D."/>
            <person name="Reed L.K."/>
            <person name="Reenan R."/>
            <person name="Reily A."/>
            <person name="Remington K.A."/>
            <person name="Rieger T.T."/>
            <person name="Ritchie M.G."/>
            <person name="Robin C."/>
            <person name="Rogers Y.H."/>
            <person name="Rohde C."/>
            <person name="Rozas J."/>
            <person name="Rubenfield M.J."/>
            <person name="Ruiz A."/>
            <person name="Russo S."/>
            <person name="Salzberg S.L."/>
            <person name="Sanchez-Gracia A."/>
            <person name="Saranga D.J."/>
            <person name="Sato H."/>
            <person name="Schaeffer S.W."/>
            <person name="Schatz M.C."/>
            <person name="Schlenke T."/>
            <person name="Schwartz R."/>
            <person name="Segarra C."/>
            <person name="Singh R.S."/>
            <person name="Sirot L."/>
            <person name="Sirota M."/>
            <person name="Sisneros N.B."/>
            <person name="Smith C.D."/>
            <person name="Smith T.F."/>
            <person name="Spieth J."/>
            <person name="Stage D.E."/>
            <person name="Stark A."/>
            <person name="Stephan W."/>
            <person name="Strausberg R.L."/>
            <person name="Strempel S."/>
            <person name="Sturgill D."/>
            <person name="Sutton G."/>
            <person name="Sutton G.G."/>
            <person name="Tao W."/>
            <person name="Teichmann S."/>
            <person name="Tobari Y.N."/>
            <person name="Tomimura Y."/>
            <person name="Tsolas J.M."/>
            <person name="Valente V.L."/>
            <person name="Venter E."/>
            <person name="Venter J.C."/>
            <person name="Vicario S."/>
            <person name="Vieira F.G."/>
            <person name="Vilella A.J."/>
            <person name="Villasante A."/>
            <person name="Walenz B."/>
            <person name="Wang J."/>
            <person name="Wasserman M."/>
            <person name="Watts T."/>
            <person name="Wilson D."/>
            <person name="Wilson R.K."/>
            <person name="Wing R.A."/>
            <person name="Wolfner M.F."/>
            <person name="Wong A."/>
            <person name="Wong G.K."/>
            <person name="Wu C.I."/>
            <person name="Wu G."/>
            <person name="Yamamoto D."/>
            <person name="Yang H.P."/>
            <person name="Yang S.P."/>
            <person name="Yorke J.A."/>
            <person name="Yoshida K."/>
            <person name="Zdobnov E."/>
            <person name="Zhang P."/>
            <person name="Zhang Y."/>
            <person name="Zimin A.V."/>
            <person name="Baldwin J."/>
            <person name="Abdouelleil A."/>
            <person name="Abdulkadir J."/>
            <person name="Abebe A."/>
            <person name="Abera B."/>
            <person name="Abreu J."/>
            <person name="Acer S.C."/>
            <person name="Aftuck L."/>
            <person name="Alexander A."/>
            <person name="An P."/>
            <person name="Anderson E."/>
            <person name="Anderson S."/>
            <person name="Arachi H."/>
            <person name="Azer M."/>
            <person name="Bachantsang P."/>
            <person name="Barry A."/>
            <person name="Bayul T."/>
            <person name="Berlin A."/>
            <person name="Bessette D."/>
            <person name="Bloom T."/>
            <person name="Blye J."/>
            <person name="Boguslavskiy L."/>
            <person name="Bonnet C."/>
            <person name="Boukhgalter B."/>
            <person name="Bourzgui I."/>
            <person name="Brown A."/>
            <person name="Cahill P."/>
            <person name="Channer S."/>
            <person name="Cheshatsang Y."/>
            <person name="Chuda L."/>
            <person name="Citroen M."/>
            <person name="Collymore A."/>
            <person name="Cooke P."/>
            <person name="Costello M."/>
            <person name="D'Aco K."/>
            <person name="Daza R."/>
            <person name="De Haan G."/>
            <person name="DeGray S."/>
            <person name="DeMaso C."/>
            <person name="Dhargay N."/>
            <person name="Dooley K."/>
            <person name="Dooley E."/>
            <person name="Doricent M."/>
            <person name="Dorje P."/>
            <person name="Dorjee K."/>
            <person name="Dupes A."/>
            <person name="Elong R."/>
            <person name="Falk J."/>
            <person name="Farina A."/>
            <person name="Faro S."/>
            <person name="Ferguson D."/>
            <person name="Fisher S."/>
            <person name="Foley C.D."/>
            <person name="Franke A."/>
            <person name="Friedrich D."/>
            <person name="Gadbois L."/>
            <person name="Gearin G."/>
            <person name="Gearin C.R."/>
            <person name="Giannoukos G."/>
            <person name="Goode T."/>
            <person name="Graham J."/>
            <person name="Grandbois E."/>
            <person name="Grewal S."/>
            <person name="Gyaltsen K."/>
            <person name="Hafez N."/>
            <person name="Hagos B."/>
            <person name="Hall J."/>
            <person name="Henson C."/>
            <person name="Hollinger A."/>
            <person name="Honan T."/>
            <person name="Huard M.D."/>
            <person name="Hughes L."/>
            <person name="Hurhula B."/>
            <person name="Husby M.E."/>
            <person name="Kamat A."/>
            <person name="Kanga B."/>
            <person name="Kashin S."/>
            <person name="Khazanovich D."/>
            <person name="Kisner P."/>
            <person name="Lance K."/>
            <person name="Lara M."/>
            <person name="Lee W."/>
            <person name="Lennon N."/>
            <person name="Letendre F."/>
            <person name="LeVine R."/>
            <person name="Lipovsky A."/>
            <person name="Liu X."/>
            <person name="Liu J."/>
            <person name="Liu S."/>
            <person name="Lokyitsang T."/>
            <person name="Lokyitsang Y."/>
            <person name="Lubonja R."/>
            <person name="Lui A."/>
            <person name="MacDonald P."/>
            <person name="Magnisalis V."/>
            <person name="Maru K."/>
            <person name="Matthews C."/>
            <person name="McCusker W."/>
            <person name="McDonough S."/>
            <person name="Mehta T."/>
            <person name="Meldrim J."/>
            <person name="Meneus L."/>
            <person name="Mihai O."/>
            <person name="Mihalev A."/>
            <person name="Mihova T."/>
            <person name="Mittelman R."/>
            <person name="Mlenga V."/>
            <person name="Montmayeur A."/>
            <person name="Mulrain L."/>
            <person name="Navidi A."/>
            <person name="Naylor J."/>
            <person name="Negash T."/>
            <person name="Nguyen T."/>
            <person name="Nguyen N."/>
            <person name="Nicol R."/>
            <person name="Norbu C."/>
            <person name="Norbu N."/>
            <person name="Novod N."/>
            <person name="O'Neill B."/>
            <person name="Osman S."/>
            <person name="Markiewicz E."/>
            <person name="Oyono O.L."/>
            <person name="Patti C."/>
            <person name="Phunkhang P."/>
            <person name="Pierre F."/>
            <person name="Priest M."/>
            <person name="Raghuraman S."/>
            <person name="Rege F."/>
            <person name="Reyes R."/>
            <person name="Rise C."/>
            <person name="Rogov P."/>
            <person name="Ross K."/>
            <person name="Ryan E."/>
            <person name="Settipalli S."/>
            <person name="Shea T."/>
            <person name="Sherpa N."/>
            <person name="Shi L."/>
            <person name="Shih D."/>
            <person name="Sparrow T."/>
            <person name="Spaulding J."/>
            <person name="Stalker J."/>
            <person name="Stange-Thomann N."/>
            <person name="Stavropoulos S."/>
            <person name="Stone C."/>
            <person name="Strader C."/>
            <person name="Tesfaye S."/>
            <person name="Thomson T."/>
            <person name="Thoulutsang Y."/>
            <person name="Thoulutsang D."/>
            <person name="Topham K."/>
            <person name="Topping I."/>
            <person name="Tsamla T."/>
            <person name="Vassiliev H."/>
            <person name="Vo A."/>
            <person name="Wangchuk T."/>
            <person name="Wangdi T."/>
            <person name="Weiand M."/>
            <person name="Wilkinson J."/>
            <person name="Wilson A."/>
            <person name="Yadav S."/>
            <person name="Young G."/>
            <person name="Yu Q."/>
            <person name="Zembek L."/>
            <person name="Zhong D."/>
            <person name="Zimmer A."/>
            <person name="Zwirko Z."/>
            <person name="Jaffe D.B."/>
            <person name="Alvarez P."/>
            <person name="Brockman W."/>
            <person name="Butler J."/>
            <person name="Chin C."/>
            <person name="Gnerre S."/>
            <person name="Grabherr M."/>
            <person name="Kleber M."/>
            <person name="Mauceli E."/>
            <person name="MacCallum I."/>
        </authorList>
    </citation>
    <scope>NUCLEOTIDE SEQUENCE [LARGE SCALE GENOMIC DNA]</scope>
    <source>
        <strain evidence="2">Tai18E2 / Tucson 14021-0261.01</strain>
    </source>
</reference>
<evidence type="ECO:0000313" key="2">
    <source>
        <dbReference type="Proteomes" id="UP000002282"/>
    </source>
</evidence>
<reference evidence="1 2" key="2">
    <citation type="journal article" date="2007" name="PLoS Biol.">
        <title>Principles of genome evolution in the Drosophila melanogaster species group.</title>
        <authorList>
            <person name="Ranz J.M."/>
            <person name="Maurin D."/>
            <person name="Chan Y.S."/>
            <person name="von Grotthuss M."/>
            <person name="Hillier L.W."/>
            <person name="Roote J."/>
            <person name="Ashburner M."/>
            <person name="Bergman C.M."/>
        </authorList>
    </citation>
    <scope>NUCLEOTIDE SEQUENCE [LARGE SCALE GENOMIC DNA]</scope>
    <source>
        <strain evidence="2">Tai18E2 / Tucson 14021-0261.01</strain>
    </source>
</reference>
<protein>
    <submittedName>
        <fullName evidence="1">Uncharacterized protein</fullName>
    </submittedName>
</protein>
<gene>
    <name evidence="1" type="primary">Dyak\GE27978</name>
    <name evidence="1" type="synonym">GE27978</name>
    <name evidence="1" type="ORF">Dyak_GE27978</name>
</gene>
<keyword evidence="2" id="KW-1185">Reference proteome</keyword>
<dbReference type="EMBL" id="CM000160">
    <property type="protein sequence ID" value="KRK03517.1"/>
    <property type="molecule type" value="Genomic_DNA"/>
</dbReference>
<dbReference type="Proteomes" id="UP000002282">
    <property type="component" value="Chromosome 3R"/>
</dbReference>
<dbReference type="AlphaFoldDB" id="A0A0R1E2P5"/>
<evidence type="ECO:0000313" key="1">
    <source>
        <dbReference type="EMBL" id="KRK03517.1"/>
    </source>
</evidence>
<dbReference type="KEGG" id="dya:Dyak_GE27978"/>
<organism evidence="1 2">
    <name type="scientific">Drosophila yakuba</name>
    <name type="common">Fruit fly</name>
    <dbReference type="NCBI Taxonomy" id="7245"/>
    <lineage>
        <taxon>Eukaryota</taxon>
        <taxon>Metazoa</taxon>
        <taxon>Ecdysozoa</taxon>
        <taxon>Arthropoda</taxon>
        <taxon>Hexapoda</taxon>
        <taxon>Insecta</taxon>
        <taxon>Pterygota</taxon>
        <taxon>Neoptera</taxon>
        <taxon>Endopterygota</taxon>
        <taxon>Diptera</taxon>
        <taxon>Brachycera</taxon>
        <taxon>Muscomorpha</taxon>
        <taxon>Ephydroidea</taxon>
        <taxon>Drosophilidae</taxon>
        <taxon>Drosophila</taxon>
        <taxon>Sophophora</taxon>
    </lineage>
</organism>
<proteinExistence type="predicted"/>
<sequence length="48" mass="5305">MNHRRTPCTPLNTTATTMKKCVIACSSIGSPSTSCCSHWPRLSSFFAW</sequence>
<accession>A0A0R1E2P5</accession>